<protein>
    <submittedName>
        <fullName evidence="4">Acyltransferase</fullName>
    </submittedName>
</protein>
<dbReference type="PANTHER" id="PTHR10434">
    <property type="entry name" value="1-ACYL-SN-GLYCEROL-3-PHOSPHATE ACYLTRANSFERASE"/>
    <property type="match status" value="1"/>
</dbReference>
<evidence type="ECO:0000313" key="5">
    <source>
        <dbReference type="Proteomes" id="UP000037982"/>
    </source>
</evidence>
<dbReference type="RefSeq" id="WP_053926412.1">
    <property type="nucleotide sequence ID" value="NZ_LGKG01000157.1"/>
</dbReference>
<evidence type="ECO:0000313" key="4">
    <source>
        <dbReference type="EMBL" id="KPC60755.1"/>
    </source>
</evidence>
<dbReference type="PANTHER" id="PTHR10434:SF11">
    <property type="entry name" value="1-ACYL-SN-GLYCEROL-3-PHOSPHATE ACYLTRANSFERASE"/>
    <property type="match status" value="1"/>
</dbReference>
<name>A0A0N0XUF9_9ACTN</name>
<feature type="domain" description="Phospholipid/glycerol acyltransferase" evidence="3">
    <location>
        <begin position="30"/>
        <end position="151"/>
    </location>
</feature>
<dbReference type="PATRIC" id="fig|66876.3.peg.6197"/>
<dbReference type="InterPro" id="IPR002123">
    <property type="entry name" value="Plipid/glycerol_acylTrfase"/>
</dbReference>
<comment type="caution">
    <text evidence="4">The sequence shown here is derived from an EMBL/GenBank/DDBJ whole genome shotgun (WGS) entry which is preliminary data.</text>
</comment>
<reference evidence="5" key="1">
    <citation type="submission" date="2015-07" db="EMBL/GenBank/DDBJ databases">
        <authorList>
            <person name="Ju K.-S."/>
            <person name="Doroghazi J.R."/>
            <person name="Metcalf W.W."/>
        </authorList>
    </citation>
    <scope>NUCLEOTIDE SEQUENCE [LARGE SCALE GENOMIC DNA]</scope>
    <source>
        <strain evidence="5">NRRL ISP-5002</strain>
    </source>
</reference>
<dbReference type="Proteomes" id="UP000037982">
    <property type="component" value="Unassembled WGS sequence"/>
</dbReference>
<dbReference type="Pfam" id="PF01553">
    <property type="entry name" value="Acyltransferase"/>
    <property type="match status" value="1"/>
</dbReference>
<dbReference type="AlphaFoldDB" id="A0A0N0XUF9"/>
<sequence length="220" mass="22775">MLSHIAGAVVPVLGRLTVTAAPDAELAPGSIIAANHTSLLDPAVVIAALHRHGVRPVILATAGLWRIPVLGRALTREGHVPVHRNDPRAARSLDGAEEALASGRSVLIYGEGRLPQRTDSGETPPGPFRPGLAALAQRTGAPVVPLGQAGARRLSSGSRAKQIAGFLTAPARRPDLHVHIGAAVRLNGDRHTATARARAAVTDAWRTAAERLGEPVVLAA</sequence>
<dbReference type="SUPFAM" id="SSF69593">
    <property type="entry name" value="Glycerol-3-phosphate (1)-acyltransferase"/>
    <property type="match status" value="1"/>
</dbReference>
<keyword evidence="1 4" id="KW-0808">Transferase</keyword>
<dbReference type="CDD" id="cd07989">
    <property type="entry name" value="LPLAT_AGPAT-like"/>
    <property type="match status" value="1"/>
</dbReference>
<accession>A0A0N0XUF9</accession>
<dbReference type="GO" id="GO:0006654">
    <property type="term" value="P:phosphatidic acid biosynthetic process"/>
    <property type="evidence" value="ECO:0007669"/>
    <property type="project" value="TreeGrafter"/>
</dbReference>
<proteinExistence type="predicted"/>
<keyword evidence="2 4" id="KW-0012">Acyltransferase</keyword>
<evidence type="ECO:0000256" key="2">
    <source>
        <dbReference type="ARBA" id="ARBA00023315"/>
    </source>
</evidence>
<dbReference type="GO" id="GO:0003841">
    <property type="term" value="F:1-acylglycerol-3-phosphate O-acyltransferase activity"/>
    <property type="evidence" value="ECO:0007669"/>
    <property type="project" value="TreeGrafter"/>
</dbReference>
<evidence type="ECO:0000259" key="3">
    <source>
        <dbReference type="SMART" id="SM00563"/>
    </source>
</evidence>
<organism evidence="4 5">
    <name type="scientific">Streptomyces chattanoogensis</name>
    <dbReference type="NCBI Taxonomy" id="66876"/>
    <lineage>
        <taxon>Bacteria</taxon>
        <taxon>Bacillati</taxon>
        <taxon>Actinomycetota</taxon>
        <taxon>Actinomycetes</taxon>
        <taxon>Kitasatosporales</taxon>
        <taxon>Streptomycetaceae</taxon>
        <taxon>Streptomyces</taxon>
    </lineage>
</organism>
<gene>
    <name evidence="4" type="ORF">ADL29_28285</name>
</gene>
<keyword evidence="5" id="KW-1185">Reference proteome</keyword>
<dbReference type="SMART" id="SM00563">
    <property type="entry name" value="PlsC"/>
    <property type="match status" value="1"/>
</dbReference>
<evidence type="ECO:0000256" key="1">
    <source>
        <dbReference type="ARBA" id="ARBA00022679"/>
    </source>
</evidence>
<dbReference type="EMBL" id="LGKG01000157">
    <property type="protein sequence ID" value="KPC60755.1"/>
    <property type="molecule type" value="Genomic_DNA"/>
</dbReference>